<keyword evidence="1" id="KW-1185">Reference proteome</keyword>
<evidence type="ECO:0000313" key="1">
    <source>
        <dbReference type="Proteomes" id="UP000790787"/>
    </source>
</evidence>
<dbReference type="Proteomes" id="UP000790787">
    <property type="component" value="Chromosome 19"/>
</dbReference>
<proteinExistence type="predicted"/>
<sequence length="338" mass="38475">MMSSTCELIIMAASNSHIIFCFCNFIIAILLLGGFQPSSEDNTTNLDHSMSKRKEALGTPKPKRFQKGMNLDCEIRKMDNTSQEIHTFSVSSHTSSREVLRNIKQDNKSEAYDDAARFHYYGCANIKQSHRQATIFQSENVEEASANGTIDRTICLEITKKETNVNNFEKCDEKEEDELRKRIEDFIEKVNRGWRAEKLGICYQSQGPNLSPIMSYSVCVFANMLSSTFELLNQTNYNSFVAFIFCNLIIVILLVNSSKPSSKISDNKLVPLSIASEKNNCSVLDKNNGLANAVEAMNNCNENETIDHEEEDELKRKVEEFIQKVNRCWKAEKMSAYK</sequence>
<reference evidence="1" key="1">
    <citation type="journal article" date="2014" name="Nat. Commun.">
        <title>The tobacco genome sequence and its comparison with those of tomato and potato.</title>
        <authorList>
            <person name="Sierro N."/>
            <person name="Battey J.N."/>
            <person name="Ouadi S."/>
            <person name="Bakaher N."/>
            <person name="Bovet L."/>
            <person name="Willig A."/>
            <person name="Goepfert S."/>
            <person name="Peitsch M.C."/>
            <person name="Ivanov N.V."/>
        </authorList>
    </citation>
    <scope>NUCLEOTIDE SEQUENCE [LARGE SCALE GENOMIC DNA]</scope>
</reference>
<gene>
    <name evidence="2" type="primary">LOC142173370</name>
</gene>
<evidence type="ECO:0000313" key="2">
    <source>
        <dbReference type="RefSeq" id="XP_075095052.1"/>
    </source>
</evidence>
<reference evidence="2" key="2">
    <citation type="submission" date="2025-08" db="UniProtKB">
        <authorList>
            <consortium name="RefSeq"/>
        </authorList>
    </citation>
    <scope>IDENTIFICATION</scope>
    <source>
        <tissue evidence="2">Leaf</tissue>
    </source>
</reference>
<name>A0AC58TCU4_TOBAC</name>
<accession>A0AC58TCU4</accession>
<organism evidence="1 2">
    <name type="scientific">Nicotiana tabacum</name>
    <name type="common">Common tobacco</name>
    <dbReference type="NCBI Taxonomy" id="4097"/>
    <lineage>
        <taxon>Eukaryota</taxon>
        <taxon>Viridiplantae</taxon>
        <taxon>Streptophyta</taxon>
        <taxon>Embryophyta</taxon>
        <taxon>Tracheophyta</taxon>
        <taxon>Spermatophyta</taxon>
        <taxon>Magnoliopsida</taxon>
        <taxon>eudicotyledons</taxon>
        <taxon>Gunneridae</taxon>
        <taxon>Pentapetalae</taxon>
        <taxon>asterids</taxon>
        <taxon>lamiids</taxon>
        <taxon>Solanales</taxon>
        <taxon>Solanaceae</taxon>
        <taxon>Nicotianoideae</taxon>
        <taxon>Nicotianeae</taxon>
        <taxon>Nicotiana</taxon>
    </lineage>
</organism>
<protein>
    <submittedName>
        <fullName evidence="2">Uncharacterized protein LOC142173370</fullName>
    </submittedName>
</protein>
<dbReference type="RefSeq" id="XP_075095052.1">
    <property type="nucleotide sequence ID" value="XM_075238951.1"/>
</dbReference>